<organism evidence="3 4">
    <name type="scientific">Niastella yeongjuensis</name>
    <dbReference type="NCBI Taxonomy" id="354355"/>
    <lineage>
        <taxon>Bacteria</taxon>
        <taxon>Pseudomonadati</taxon>
        <taxon>Bacteroidota</taxon>
        <taxon>Chitinophagia</taxon>
        <taxon>Chitinophagales</taxon>
        <taxon>Chitinophagaceae</taxon>
        <taxon>Niastella</taxon>
    </lineage>
</organism>
<evidence type="ECO:0000313" key="4">
    <source>
        <dbReference type="Proteomes" id="UP000192610"/>
    </source>
</evidence>
<evidence type="ECO:0000256" key="1">
    <source>
        <dbReference type="SAM" id="Phobius"/>
    </source>
</evidence>
<feature type="transmembrane region" description="Helical" evidence="1">
    <location>
        <begin position="75"/>
        <end position="97"/>
    </location>
</feature>
<name>A0A1V9EU59_9BACT</name>
<keyword evidence="1" id="KW-0812">Transmembrane</keyword>
<reference evidence="4" key="1">
    <citation type="submission" date="2016-04" db="EMBL/GenBank/DDBJ databases">
        <authorList>
            <person name="Chen L."/>
            <person name="Zhuang W."/>
            <person name="Wang G."/>
        </authorList>
    </citation>
    <scope>NUCLEOTIDE SEQUENCE [LARGE SCALE GENOMIC DNA]</scope>
    <source>
        <strain evidence="4">17621</strain>
    </source>
</reference>
<accession>A0A1V9EU59</accession>
<keyword evidence="4" id="KW-1185">Reference proteome</keyword>
<dbReference type="EMBL" id="LVXG01000013">
    <property type="protein sequence ID" value="OQP49707.1"/>
    <property type="molecule type" value="Genomic_DNA"/>
</dbReference>
<dbReference type="AlphaFoldDB" id="A0A1V9EU59"/>
<feature type="transmembrane region" description="Helical" evidence="1">
    <location>
        <begin position="49"/>
        <end position="69"/>
    </location>
</feature>
<dbReference type="STRING" id="354355.SAMN05660816_05871"/>
<proteinExistence type="predicted"/>
<comment type="caution">
    <text evidence="3">The sequence shown here is derived from an EMBL/GenBank/DDBJ whole genome shotgun (WGS) entry which is preliminary data.</text>
</comment>
<gene>
    <name evidence="3" type="ORF">A4H97_27820</name>
</gene>
<protein>
    <recommendedName>
        <fullName evidence="2">YcxB-like C-terminal domain-containing protein</fullName>
    </recommendedName>
</protein>
<keyword evidence="1" id="KW-1133">Transmembrane helix</keyword>
<dbReference type="OrthoDB" id="655949at2"/>
<evidence type="ECO:0000313" key="3">
    <source>
        <dbReference type="EMBL" id="OQP49707.1"/>
    </source>
</evidence>
<keyword evidence="1" id="KW-0472">Membrane</keyword>
<feature type="domain" description="YcxB-like C-terminal" evidence="2">
    <location>
        <begin position="125"/>
        <end position="185"/>
    </location>
</feature>
<dbReference type="Proteomes" id="UP000192610">
    <property type="component" value="Unassembled WGS sequence"/>
</dbReference>
<evidence type="ECO:0000259" key="2">
    <source>
        <dbReference type="Pfam" id="PF14317"/>
    </source>
</evidence>
<dbReference type="Pfam" id="PF14317">
    <property type="entry name" value="YcxB"/>
    <property type="match status" value="1"/>
</dbReference>
<dbReference type="InterPro" id="IPR025588">
    <property type="entry name" value="YcxB-like_C"/>
</dbReference>
<sequence>MVTKEKPLHFITSFQLAMLNLKYHLTEEEYFDYNYYTAWAAPDKKNYRVWYYLRVFILYAAVAGLYIFSRRSEQIFIDLIIFGVIATVYFLMVPYLIKRSILRRVRNILSKPENQHVLEEAEVVLTDTGIIDKDNASESKYSWEAIVKKAETPACYYLYTNSYHAIVIPRRVIATPQDKQELERLFNQYLPLSSEFPTK</sequence>